<accession>A0AAD3S8B9</accession>
<gene>
    <name evidence="1" type="ORF">Nepgr_008120</name>
</gene>
<proteinExistence type="predicted"/>
<keyword evidence="2" id="KW-1185">Reference proteome</keyword>
<dbReference type="EMBL" id="BSYO01000006">
    <property type="protein sequence ID" value="GMH06280.1"/>
    <property type="molecule type" value="Genomic_DNA"/>
</dbReference>
<dbReference type="AlphaFoldDB" id="A0AAD3S8B9"/>
<name>A0AAD3S8B9_NEPGR</name>
<reference evidence="1" key="1">
    <citation type="submission" date="2023-05" db="EMBL/GenBank/DDBJ databases">
        <title>Nepenthes gracilis genome sequencing.</title>
        <authorList>
            <person name="Fukushima K."/>
        </authorList>
    </citation>
    <scope>NUCLEOTIDE SEQUENCE</scope>
    <source>
        <strain evidence="1">SING2019-196</strain>
    </source>
</reference>
<comment type="caution">
    <text evidence="1">The sequence shown here is derived from an EMBL/GenBank/DDBJ whole genome shotgun (WGS) entry which is preliminary data.</text>
</comment>
<evidence type="ECO:0000313" key="2">
    <source>
        <dbReference type="Proteomes" id="UP001279734"/>
    </source>
</evidence>
<evidence type="ECO:0000313" key="1">
    <source>
        <dbReference type="EMBL" id="GMH06280.1"/>
    </source>
</evidence>
<protein>
    <submittedName>
        <fullName evidence="1">Uncharacterized protein</fullName>
    </submittedName>
</protein>
<sequence>MLSTQSDVVSHGREDGVTYQGSNHFPGLTNDDFAMRLRAVAVTASALLLLRCDLFPKHVLSTMPPDAILLTPSIQGYYRQLNEKLPEPTRLVCSSSRSSLSLSSSVL</sequence>
<dbReference type="Proteomes" id="UP001279734">
    <property type="component" value="Unassembled WGS sequence"/>
</dbReference>
<organism evidence="1 2">
    <name type="scientific">Nepenthes gracilis</name>
    <name type="common">Slender pitcher plant</name>
    <dbReference type="NCBI Taxonomy" id="150966"/>
    <lineage>
        <taxon>Eukaryota</taxon>
        <taxon>Viridiplantae</taxon>
        <taxon>Streptophyta</taxon>
        <taxon>Embryophyta</taxon>
        <taxon>Tracheophyta</taxon>
        <taxon>Spermatophyta</taxon>
        <taxon>Magnoliopsida</taxon>
        <taxon>eudicotyledons</taxon>
        <taxon>Gunneridae</taxon>
        <taxon>Pentapetalae</taxon>
        <taxon>Caryophyllales</taxon>
        <taxon>Nepenthaceae</taxon>
        <taxon>Nepenthes</taxon>
    </lineage>
</organism>